<gene>
    <name evidence="2" type="ORF">B0T20DRAFT_414688</name>
</gene>
<organism evidence="2 3">
    <name type="scientific">Sordaria brevicollis</name>
    <dbReference type="NCBI Taxonomy" id="83679"/>
    <lineage>
        <taxon>Eukaryota</taxon>
        <taxon>Fungi</taxon>
        <taxon>Dikarya</taxon>
        <taxon>Ascomycota</taxon>
        <taxon>Pezizomycotina</taxon>
        <taxon>Sordariomycetes</taxon>
        <taxon>Sordariomycetidae</taxon>
        <taxon>Sordariales</taxon>
        <taxon>Sordariaceae</taxon>
        <taxon>Sordaria</taxon>
    </lineage>
</organism>
<dbReference type="AlphaFoldDB" id="A0AAE0UAD3"/>
<evidence type="ECO:0000313" key="3">
    <source>
        <dbReference type="Proteomes" id="UP001281003"/>
    </source>
</evidence>
<evidence type="ECO:0000313" key="2">
    <source>
        <dbReference type="EMBL" id="KAK3396876.1"/>
    </source>
</evidence>
<evidence type="ECO:0000256" key="1">
    <source>
        <dbReference type="SAM" id="Phobius"/>
    </source>
</evidence>
<proteinExistence type="predicted"/>
<sequence length="188" mass="21789">MHLHVITQVLVTQQALGIFILFSFDFHSPRISTYLWWATAIFKCHRPLSVSRRVIVACTPNPVCQSWHAVCNRVAVECNKRFTYRNAPVTTSKVQSRPSCRSKSRPWLLVYRSLPLSSDKKDALFFFPSSRCRCRCRLLVLLVAICWVRMAFELLYENRGRRKLCTVLLCCLSTSFSFASFLLTLVLF</sequence>
<reference evidence="2" key="1">
    <citation type="journal article" date="2023" name="Mol. Phylogenet. Evol.">
        <title>Genome-scale phylogeny and comparative genomics of the fungal order Sordariales.</title>
        <authorList>
            <person name="Hensen N."/>
            <person name="Bonometti L."/>
            <person name="Westerberg I."/>
            <person name="Brannstrom I.O."/>
            <person name="Guillou S."/>
            <person name="Cros-Aarteil S."/>
            <person name="Calhoun S."/>
            <person name="Haridas S."/>
            <person name="Kuo A."/>
            <person name="Mondo S."/>
            <person name="Pangilinan J."/>
            <person name="Riley R."/>
            <person name="LaButti K."/>
            <person name="Andreopoulos B."/>
            <person name="Lipzen A."/>
            <person name="Chen C."/>
            <person name="Yan M."/>
            <person name="Daum C."/>
            <person name="Ng V."/>
            <person name="Clum A."/>
            <person name="Steindorff A."/>
            <person name="Ohm R.A."/>
            <person name="Martin F."/>
            <person name="Silar P."/>
            <person name="Natvig D.O."/>
            <person name="Lalanne C."/>
            <person name="Gautier V."/>
            <person name="Ament-Velasquez S.L."/>
            <person name="Kruys A."/>
            <person name="Hutchinson M.I."/>
            <person name="Powell A.J."/>
            <person name="Barry K."/>
            <person name="Miller A.N."/>
            <person name="Grigoriev I.V."/>
            <person name="Debuchy R."/>
            <person name="Gladieux P."/>
            <person name="Hiltunen Thoren M."/>
            <person name="Johannesson H."/>
        </authorList>
    </citation>
    <scope>NUCLEOTIDE SEQUENCE</scope>
    <source>
        <strain evidence="2">FGSC 1904</strain>
    </source>
</reference>
<keyword evidence="3" id="KW-1185">Reference proteome</keyword>
<dbReference type="EMBL" id="JAUTDP010000008">
    <property type="protein sequence ID" value="KAK3396876.1"/>
    <property type="molecule type" value="Genomic_DNA"/>
</dbReference>
<feature type="transmembrane region" description="Helical" evidence="1">
    <location>
        <begin position="167"/>
        <end position="187"/>
    </location>
</feature>
<accession>A0AAE0UAD3</accession>
<name>A0AAE0UAD3_SORBR</name>
<dbReference type="Proteomes" id="UP001281003">
    <property type="component" value="Unassembled WGS sequence"/>
</dbReference>
<comment type="caution">
    <text evidence="2">The sequence shown here is derived from an EMBL/GenBank/DDBJ whole genome shotgun (WGS) entry which is preliminary data.</text>
</comment>
<reference evidence="2" key="2">
    <citation type="submission" date="2023-07" db="EMBL/GenBank/DDBJ databases">
        <authorList>
            <consortium name="Lawrence Berkeley National Laboratory"/>
            <person name="Haridas S."/>
            <person name="Hensen N."/>
            <person name="Bonometti L."/>
            <person name="Westerberg I."/>
            <person name="Brannstrom I.O."/>
            <person name="Guillou S."/>
            <person name="Cros-Aarteil S."/>
            <person name="Calhoun S."/>
            <person name="Kuo A."/>
            <person name="Mondo S."/>
            <person name="Pangilinan J."/>
            <person name="Riley R."/>
            <person name="LaButti K."/>
            <person name="Andreopoulos B."/>
            <person name="Lipzen A."/>
            <person name="Chen C."/>
            <person name="Yanf M."/>
            <person name="Daum C."/>
            <person name="Ng V."/>
            <person name="Clum A."/>
            <person name="Steindorff A."/>
            <person name="Ohm R."/>
            <person name="Martin F."/>
            <person name="Silar P."/>
            <person name="Natvig D."/>
            <person name="Lalanne C."/>
            <person name="Gautier V."/>
            <person name="Ament-velasquez S.L."/>
            <person name="Kruys A."/>
            <person name="Hutchinson M.I."/>
            <person name="Powell A.J."/>
            <person name="Barry K."/>
            <person name="Miller A.N."/>
            <person name="Grigoriev I.V."/>
            <person name="Debuchy R."/>
            <person name="Gladieux P."/>
            <person name="Thoren M.H."/>
            <person name="Johannesson H."/>
        </authorList>
    </citation>
    <scope>NUCLEOTIDE SEQUENCE</scope>
    <source>
        <strain evidence="2">FGSC 1904</strain>
    </source>
</reference>
<keyword evidence="1" id="KW-0472">Membrane</keyword>
<keyword evidence="1" id="KW-0812">Transmembrane</keyword>
<keyword evidence="1" id="KW-1133">Transmembrane helix</keyword>
<protein>
    <submittedName>
        <fullName evidence="2">Uncharacterized protein</fullName>
    </submittedName>
</protein>